<dbReference type="KEGG" id="cheb:HH215_30160"/>
<dbReference type="SUPFAM" id="SSF52172">
    <property type="entry name" value="CheY-like"/>
    <property type="match status" value="1"/>
</dbReference>
<accession>A0A7Z2ZP22</accession>
<dbReference type="InterPro" id="IPR016032">
    <property type="entry name" value="Sig_transdc_resp-reg_C-effctor"/>
</dbReference>
<dbReference type="GO" id="GO:0006355">
    <property type="term" value="P:regulation of DNA-templated transcription"/>
    <property type="evidence" value="ECO:0007669"/>
    <property type="project" value="InterPro"/>
</dbReference>
<dbReference type="RefSeq" id="WP_169283267.1">
    <property type="nucleotide sequence ID" value="NZ_CP051680.1"/>
</dbReference>
<evidence type="ECO:0000313" key="8">
    <source>
        <dbReference type="Proteomes" id="UP000502248"/>
    </source>
</evidence>
<dbReference type="InterPro" id="IPR001789">
    <property type="entry name" value="Sig_transdc_resp-reg_receiver"/>
</dbReference>
<dbReference type="EMBL" id="CP051680">
    <property type="protein sequence ID" value="QJD87021.1"/>
    <property type="molecule type" value="Genomic_DNA"/>
</dbReference>
<dbReference type="InterPro" id="IPR011006">
    <property type="entry name" value="CheY-like_superfamily"/>
</dbReference>
<dbReference type="GO" id="GO:0000160">
    <property type="term" value="P:phosphorelay signal transduction system"/>
    <property type="evidence" value="ECO:0007669"/>
    <property type="project" value="UniProtKB-KW"/>
</dbReference>
<dbReference type="SMART" id="SM01043">
    <property type="entry name" value="BTAD"/>
    <property type="match status" value="1"/>
</dbReference>
<evidence type="ECO:0000256" key="2">
    <source>
        <dbReference type="ARBA" id="ARBA00023015"/>
    </source>
</evidence>
<feature type="domain" description="Response regulatory" evidence="6">
    <location>
        <begin position="2"/>
        <end position="115"/>
    </location>
</feature>
<dbReference type="Gene3D" id="1.25.40.10">
    <property type="entry name" value="Tetratricopeptide repeat domain"/>
    <property type="match status" value="1"/>
</dbReference>
<dbReference type="InterPro" id="IPR036388">
    <property type="entry name" value="WH-like_DNA-bd_sf"/>
</dbReference>
<feature type="modified residue" description="4-aspartylphosphate" evidence="5">
    <location>
        <position position="52"/>
    </location>
</feature>
<dbReference type="InterPro" id="IPR005158">
    <property type="entry name" value="BTAD"/>
</dbReference>
<keyword evidence="4" id="KW-0804">Transcription</keyword>
<evidence type="ECO:0000256" key="3">
    <source>
        <dbReference type="ARBA" id="ARBA00023125"/>
    </source>
</evidence>
<proteinExistence type="predicted"/>
<evidence type="ECO:0000259" key="6">
    <source>
        <dbReference type="PROSITE" id="PS50110"/>
    </source>
</evidence>
<dbReference type="Proteomes" id="UP000502248">
    <property type="component" value="Chromosome"/>
</dbReference>
<keyword evidence="8" id="KW-1185">Reference proteome</keyword>
<dbReference type="AlphaFoldDB" id="A0A7Z2ZP22"/>
<dbReference type="SUPFAM" id="SSF46894">
    <property type="entry name" value="C-terminal effector domain of the bipartite response regulators"/>
    <property type="match status" value="1"/>
</dbReference>
<gene>
    <name evidence="7" type="ORF">HH215_30160</name>
</gene>
<organism evidence="7 8">
    <name type="scientific">Cohnella herbarum</name>
    <dbReference type="NCBI Taxonomy" id="2728023"/>
    <lineage>
        <taxon>Bacteria</taxon>
        <taxon>Bacillati</taxon>
        <taxon>Bacillota</taxon>
        <taxon>Bacilli</taxon>
        <taxon>Bacillales</taxon>
        <taxon>Paenibacillaceae</taxon>
        <taxon>Cohnella</taxon>
    </lineage>
</organism>
<dbReference type="PANTHER" id="PTHR35807:SF2">
    <property type="entry name" value="TRANSCRIPTIONAL ACTIVATOR DOMAIN"/>
    <property type="match status" value="1"/>
</dbReference>
<sequence>MKAIVIDDEPLAVDSMVRILQRYQVEVVGAFVDPREALKQQEHLRADVAFVDIEMPEWNGLELASRLQSANPELHIVFVTAYEQYAIDAFELAAVDYLLKPIQLKRLDVTLKRLAAMRPGGSEPREDGLAMLCLLHHLSFQDARGGAMEIPWRTTKAKELFAFMIHLADKTPNKDELLDRIWPEGDLDKSVTYLHTAIYQIRQAFKTANIPLKIEYKEGRYRLDLPANVQVDARAWENAVKAAAEENQPEKMVQLLVKEYRGDYLETEDFHWAANERERLRALWLEHALKNASQLEAAGSSGDAISLFQQIQVRFPEIEESYFGLMRLYDKLGNTSEVNHQYELLTDMLNEDFGVRPSGIVTEWFESRNDRMPS</sequence>
<dbReference type="SMART" id="SM00448">
    <property type="entry name" value="REC"/>
    <property type="match status" value="1"/>
</dbReference>
<name>A0A7Z2ZP22_9BACL</name>
<dbReference type="PANTHER" id="PTHR35807">
    <property type="entry name" value="TRANSCRIPTIONAL REGULATOR REDD-RELATED"/>
    <property type="match status" value="1"/>
</dbReference>
<dbReference type="SUPFAM" id="SSF48452">
    <property type="entry name" value="TPR-like"/>
    <property type="match status" value="1"/>
</dbReference>
<keyword evidence="2" id="KW-0805">Transcription regulation</keyword>
<evidence type="ECO:0000256" key="1">
    <source>
        <dbReference type="ARBA" id="ARBA00023012"/>
    </source>
</evidence>
<evidence type="ECO:0000256" key="5">
    <source>
        <dbReference type="PROSITE-ProRule" id="PRU00169"/>
    </source>
</evidence>
<keyword evidence="3" id="KW-0238">DNA-binding</keyword>
<protein>
    <submittedName>
        <fullName evidence="7">Response regulator</fullName>
    </submittedName>
</protein>
<dbReference type="PROSITE" id="PS50110">
    <property type="entry name" value="RESPONSE_REGULATORY"/>
    <property type="match status" value="1"/>
</dbReference>
<dbReference type="Pfam" id="PF03704">
    <property type="entry name" value="BTAD"/>
    <property type="match status" value="1"/>
</dbReference>
<evidence type="ECO:0000256" key="4">
    <source>
        <dbReference type="ARBA" id="ARBA00023163"/>
    </source>
</evidence>
<keyword evidence="5" id="KW-0597">Phosphoprotein</keyword>
<dbReference type="GO" id="GO:0003677">
    <property type="term" value="F:DNA binding"/>
    <property type="evidence" value="ECO:0007669"/>
    <property type="project" value="UniProtKB-KW"/>
</dbReference>
<dbReference type="Gene3D" id="3.40.50.2300">
    <property type="match status" value="1"/>
</dbReference>
<evidence type="ECO:0000313" key="7">
    <source>
        <dbReference type="EMBL" id="QJD87021.1"/>
    </source>
</evidence>
<dbReference type="Gene3D" id="1.10.10.10">
    <property type="entry name" value="Winged helix-like DNA-binding domain superfamily/Winged helix DNA-binding domain"/>
    <property type="match status" value="1"/>
</dbReference>
<dbReference type="Pfam" id="PF00072">
    <property type="entry name" value="Response_reg"/>
    <property type="match status" value="1"/>
</dbReference>
<keyword evidence="1" id="KW-0902">Two-component regulatory system</keyword>
<reference evidence="7 8" key="1">
    <citation type="submission" date="2020-04" db="EMBL/GenBank/DDBJ databases">
        <title>Genome sequencing of novel species.</title>
        <authorList>
            <person name="Heo J."/>
            <person name="Kim S.-J."/>
            <person name="Kim J.-S."/>
            <person name="Hong S.-B."/>
            <person name="Kwon S.-W."/>
        </authorList>
    </citation>
    <scope>NUCLEOTIDE SEQUENCE [LARGE SCALE GENOMIC DNA]</scope>
    <source>
        <strain evidence="7 8">MFER-1</strain>
    </source>
</reference>
<dbReference type="InterPro" id="IPR051677">
    <property type="entry name" value="AfsR-DnrI-RedD_regulator"/>
</dbReference>
<dbReference type="InterPro" id="IPR011990">
    <property type="entry name" value="TPR-like_helical_dom_sf"/>
</dbReference>